<dbReference type="GO" id="GO:0006508">
    <property type="term" value="P:proteolysis"/>
    <property type="evidence" value="ECO:0007669"/>
    <property type="project" value="UniProtKB-KW"/>
</dbReference>
<dbReference type="InterPro" id="IPR036440">
    <property type="entry name" value="Peptidase_C15-like_sf"/>
</dbReference>
<gene>
    <name evidence="6" type="ORF">K505DRAFT_265667</name>
</gene>
<evidence type="ECO:0000313" key="7">
    <source>
        <dbReference type="Proteomes" id="UP000799757"/>
    </source>
</evidence>
<dbReference type="PANTHER" id="PTHR23402">
    <property type="entry name" value="PROTEASE FAMILY C15 PYROGLUTAMYL-PEPTIDASE I-RELATED"/>
    <property type="match status" value="1"/>
</dbReference>
<dbReference type="GO" id="GO:0008234">
    <property type="term" value="F:cysteine-type peptidase activity"/>
    <property type="evidence" value="ECO:0007669"/>
    <property type="project" value="UniProtKB-KW"/>
</dbReference>
<dbReference type="AlphaFoldDB" id="A0A6A6XU13"/>
<dbReference type="PANTHER" id="PTHR23402:SF1">
    <property type="entry name" value="PYROGLUTAMYL-PEPTIDASE I"/>
    <property type="match status" value="1"/>
</dbReference>
<comment type="similarity">
    <text evidence="1">Belongs to the peptidase C15 family.</text>
</comment>
<organism evidence="6 7">
    <name type="scientific">Melanomma pulvis-pyrius CBS 109.77</name>
    <dbReference type="NCBI Taxonomy" id="1314802"/>
    <lineage>
        <taxon>Eukaryota</taxon>
        <taxon>Fungi</taxon>
        <taxon>Dikarya</taxon>
        <taxon>Ascomycota</taxon>
        <taxon>Pezizomycotina</taxon>
        <taxon>Dothideomycetes</taxon>
        <taxon>Pleosporomycetidae</taxon>
        <taxon>Pleosporales</taxon>
        <taxon>Melanommataceae</taxon>
        <taxon>Melanomma</taxon>
    </lineage>
</organism>
<dbReference type="Proteomes" id="UP000799757">
    <property type="component" value="Unassembled WGS sequence"/>
</dbReference>
<dbReference type="EMBL" id="MU001763">
    <property type="protein sequence ID" value="KAF2799525.1"/>
    <property type="molecule type" value="Genomic_DNA"/>
</dbReference>
<dbReference type="OrthoDB" id="407146at2759"/>
<feature type="non-terminal residue" evidence="6">
    <location>
        <position position="254"/>
    </location>
</feature>
<protein>
    <submittedName>
        <fullName evidence="6">Pyroglutamyl peptidase-like protein type I</fullName>
    </submittedName>
</protein>
<reference evidence="6" key="1">
    <citation type="journal article" date="2020" name="Stud. Mycol.">
        <title>101 Dothideomycetes genomes: a test case for predicting lifestyles and emergence of pathogens.</title>
        <authorList>
            <person name="Haridas S."/>
            <person name="Albert R."/>
            <person name="Binder M."/>
            <person name="Bloem J."/>
            <person name="Labutti K."/>
            <person name="Salamov A."/>
            <person name="Andreopoulos B."/>
            <person name="Baker S."/>
            <person name="Barry K."/>
            <person name="Bills G."/>
            <person name="Bluhm B."/>
            <person name="Cannon C."/>
            <person name="Castanera R."/>
            <person name="Culley D."/>
            <person name="Daum C."/>
            <person name="Ezra D."/>
            <person name="Gonzalez J."/>
            <person name="Henrissat B."/>
            <person name="Kuo A."/>
            <person name="Liang C."/>
            <person name="Lipzen A."/>
            <person name="Lutzoni F."/>
            <person name="Magnuson J."/>
            <person name="Mondo S."/>
            <person name="Nolan M."/>
            <person name="Ohm R."/>
            <person name="Pangilinan J."/>
            <person name="Park H.-J."/>
            <person name="Ramirez L."/>
            <person name="Alfaro M."/>
            <person name="Sun H."/>
            <person name="Tritt A."/>
            <person name="Yoshinaga Y."/>
            <person name="Zwiers L.-H."/>
            <person name="Turgeon B."/>
            <person name="Goodwin S."/>
            <person name="Spatafora J."/>
            <person name="Crous P."/>
            <person name="Grigoriev I."/>
        </authorList>
    </citation>
    <scope>NUCLEOTIDE SEQUENCE</scope>
    <source>
        <strain evidence="6">CBS 109.77</strain>
    </source>
</reference>
<evidence type="ECO:0000256" key="2">
    <source>
        <dbReference type="ARBA" id="ARBA00022670"/>
    </source>
</evidence>
<dbReference type="SUPFAM" id="SSF53182">
    <property type="entry name" value="Pyrrolidone carboxyl peptidase (pyroglutamate aminopeptidase)"/>
    <property type="match status" value="1"/>
</dbReference>
<keyword evidence="4" id="KW-0788">Thiol protease</keyword>
<evidence type="ECO:0000313" key="6">
    <source>
        <dbReference type="EMBL" id="KAF2799525.1"/>
    </source>
</evidence>
<keyword evidence="7" id="KW-1185">Reference proteome</keyword>
<evidence type="ECO:0000256" key="5">
    <source>
        <dbReference type="SAM" id="MobiDB-lite"/>
    </source>
</evidence>
<accession>A0A6A6XU13</accession>
<keyword evidence="2" id="KW-0645">Protease</keyword>
<evidence type="ECO:0000256" key="3">
    <source>
        <dbReference type="ARBA" id="ARBA00022801"/>
    </source>
</evidence>
<dbReference type="Pfam" id="PF01470">
    <property type="entry name" value="Peptidase_C15"/>
    <property type="match status" value="1"/>
</dbReference>
<keyword evidence="3" id="KW-0378">Hydrolase</keyword>
<evidence type="ECO:0000256" key="1">
    <source>
        <dbReference type="ARBA" id="ARBA00006641"/>
    </source>
</evidence>
<dbReference type="Gene3D" id="3.40.630.20">
    <property type="entry name" value="Peptidase C15, pyroglutamyl peptidase I-like"/>
    <property type="match status" value="1"/>
</dbReference>
<feature type="region of interest" description="Disordered" evidence="5">
    <location>
        <begin position="1"/>
        <end position="20"/>
    </location>
</feature>
<name>A0A6A6XU13_9PLEO</name>
<evidence type="ECO:0000256" key="4">
    <source>
        <dbReference type="ARBA" id="ARBA00022807"/>
    </source>
</evidence>
<sequence>MPPAWATRARQPPQEEGEDPVTVLVTGFGPFLTRFPRNSSWEIASTLPALLPPTATSPTPIHIYVHHAPVRVAYNSVNSLVPVLLPPNSHMHPPPDIILHIGLAAGRDFYTLEKGAHGRGYGAIPDVDEHKFGDEEGDERWPADKFPLKLETGFETEDVLGRWKEELGHCSSPSHVQASKKRPDVRISPDAGNYLCGFLYYNSLAHYYSLDPSNRPVAFLHVPDLSASKEKLDTGREVTITLIKALVESRRKVG</sequence>
<proteinExistence type="inferred from homology"/>
<dbReference type="InterPro" id="IPR016125">
    <property type="entry name" value="Peptidase_C15-like"/>
</dbReference>